<dbReference type="AlphaFoldDB" id="A0A174QGS6"/>
<evidence type="ECO:0008006" key="3">
    <source>
        <dbReference type="Google" id="ProtNLM"/>
    </source>
</evidence>
<name>A0A174QGS6_9BACE</name>
<reference evidence="1 2" key="1">
    <citation type="submission" date="2015-09" db="EMBL/GenBank/DDBJ databases">
        <authorList>
            <consortium name="Pathogen Informatics"/>
        </authorList>
    </citation>
    <scope>NUCLEOTIDE SEQUENCE [LARGE SCALE GENOMIC DNA]</scope>
    <source>
        <strain evidence="1 2">2789STDY5834946</strain>
    </source>
</reference>
<dbReference type="RefSeq" id="WP_055255973.1">
    <property type="nucleotide sequence ID" value="NZ_CZBL01000002.1"/>
</dbReference>
<sequence>MEDWKKTDDEDLDEEDILLRNKCRKMSDDELNSIVPVWATDVRKMELPVNHPMYSNRIFMQCNVDKLIKNSTNLYDVVFNKKFDGFWHDESRFAHTIERWLKKECVDPPMWDISQNNSFVISDGRHRTVLAQYIGVKDIIVSIPICLKEDAQELLDANELIEK</sequence>
<dbReference type="EMBL" id="CZBL01000002">
    <property type="protein sequence ID" value="CUP72413.1"/>
    <property type="molecule type" value="Genomic_DNA"/>
</dbReference>
<accession>A0A174QGS6</accession>
<proteinExistence type="predicted"/>
<evidence type="ECO:0000313" key="2">
    <source>
        <dbReference type="Proteomes" id="UP000095725"/>
    </source>
</evidence>
<organism evidence="1 2">
    <name type="scientific">Bacteroides caccae</name>
    <dbReference type="NCBI Taxonomy" id="47678"/>
    <lineage>
        <taxon>Bacteria</taxon>
        <taxon>Pseudomonadati</taxon>
        <taxon>Bacteroidota</taxon>
        <taxon>Bacteroidia</taxon>
        <taxon>Bacteroidales</taxon>
        <taxon>Bacteroidaceae</taxon>
        <taxon>Bacteroides</taxon>
    </lineage>
</organism>
<protein>
    <recommendedName>
        <fullName evidence="3">ParB/Sulfiredoxin domain-containing protein</fullName>
    </recommendedName>
</protein>
<dbReference type="Proteomes" id="UP000095725">
    <property type="component" value="Unassembled WGS sequence"/>
</dbReference>
<gene>
    <name evidence="1" type="ORF">ERS852558_00875</name>
</gene>
<evidence type="ECO:0000313" key="1">
    <source>
        <dbReference type="EMBL" id="CUP72413.1"/>
    </source>
</evidence>